<sequence length="372" mass="42009">MSHCDEIFENLAQRCFGGTHRSPWGRVKAGLRWLSYDALYDEKVLEECLQKVFGLTRRLFDHINDRVSGTRIAVSAMMDRHTPSIITNYNGCDKGQRKDYTLIRPKNIEDELFIWEASPADVPHLPRQCTSLTQSGTGVFADGGLWVPNPIDIALEEAGRLWPENHPEVVLCLGTGYATDNAASNTQPTHDHLKASSLKRLWWTLMGFLDGKIQFKDSGNLKNFFVINPIMSSLPKLDDITGLASLKHTIRLQFQKELAHIARCLLISNFYFVLDQPPQYEAGFYRCRGSIRCRTNCRAVTKALANLNISQLQYITSTGVQIASKMEGDICSSCHRYRSEIGFNVRHLNEMITLSADLLVTVKVVYYTGNAD</sequence>
<gene>
    <name evidence="1" type="ORF">HCBG_05179</name>
</gene>
<dbReference type="SUPFAM" id="SSF52151">
    <property type="entry name" value="FabD/lysophospholipase-like"/>
    <property type="match status" value="1"/>
</dbReference>
<dbReference type="AlphaFoldDB" id="C0NPU9"/>
<dbReference type="Gene3D" id="3.40.1090.10">
    <property type="entry name" value="Cytosolic phospholipase A2 catalytic domain"/>
    <property type="match status" value="1"/>
</dbReference>
<proteinExistence type="predicted"/>
<dbReference type="InParanoid" id="C0NPU9"/>
<protein>
    <recommendedName>
        <fullName evidence="3">PNPLA domain-containing protein</fullName>
    </recommendedName>
</protein>
<organism evidence="1 2">
    <name type="scientific">Ajellomyces capsulatus (strain G186AR / H82 / ATCC MYA-2454 / RMSCC 2432)</name>
    <name type="common">Darling's disease fungus</name>
    <name type="synonym">Histoplasma capsulatum</name>
    <dbReference type="NCBI Taxonomy" id="447093"/>
    <lineage>
        <taxon>Eukaryota</taxon>
        <taxon>Fungi</taxon>
        <taxon>Dikarya</taxon>
        <taxon>Ascomycota</taxon>
        <taxon>Pezizomycotina</taxon>
        <taxon>Eurotiomycetes</taxon>
        <taxon>Eurotiomycetidae</taxon>
        <taxon>Onygenales</taxon>
        <taxon>Ajellomycetaceae</taxon>
        <taxon>Histoplasma</taxon>
    </lineage>
</organism>
<dbReference type="GeneID" id="69038195"/>
<dbReference type="STRING" id="447093.C0NPU9"/>
<dbReference type="VEuPathDB" id="FungiDB:I7I50_04602"/>
<dbReference type="GO" id="GO:0047499">
    <property type="term" value="F:calcium-independent phospholipase A2 activity"/>
    <property type="evidence" value="ECO:0007669"/>
    <property type="project" value="TreeGrafter"/>
</dbReference>
<dbReference type="GO" id="GO:0019369">
    <property type="term" value="P:arachidonate metabolic process"/>
    <property type="evidence" value="ECO:0007669"/>
    <property type="project" value="TreeGrafter"/>
</dbReference>
<dbReference type="GO" id="GO:0016020">
    <property type="term" value="C:membrane"/>
    <property type="evidence" value="ECO:0007669"/>
    <property type="project" value="TreeGrafter"/>
</dbReference>
<accession>C0NPU9</accession>
<keyword evidence="2" id="KW-1185">Reference proteome</keyword>
<dbReference type="PANTHER" id="PTHR24185">
    <property type="entry name" value="CALCIUM-INDEPENDENT PHOSPHOLIPASE A2-GAMMA"/>
    <property type="match status" value="1"/>
</dbReference>
<dbReference type="PANTHER" id="PTHR24185:SF8">
    <property type="entry name" value="PNPLA DOMAIN-CONTAINING PROTEIN"/>
    <property type="match status" value="1"/>
</dbReference>
<evidence type="ECO:0000313" key="2">
    <source>
        <dbReference type="Proteomes" id="UP000001631"/>
    </source>
</evidence>
<reference evidence="1" key="1">
    <citation type="submission" date="2009-02" db="EMBL/GenBank/DDBJ databases">
        <title>The Genome Sequence of Ajellomyces capsulatus strain G186AR.</title>
        <authorList>
            <consortium name="The Broad Institute Genome Sequencing Platform"/>
            <person name="Champion M."/>
            <person name="Cuomo C."/>
            <person name="Ma L.-J."/>
            <person name="Henn M.R."/>
            <person name="Sil A."/>
            <person name="Goldman B."/>
            <person name="Young S.K."/>
            <person name="Kodira C.D."/>
            <person name="Zeng Q."/>
            <person name="Koehrsen M."/>
            <person name="Alvarado L."/>
            <person name="Berlin A."/>
            <person name="Borenstein D."/>
            <person name="Chen Z."/>
            <person name="Engels R."/>
            <person name="Freedman E."/>
            <person name="Gellesch M."/>
            <person name="Goldberg J."/>
            <person name="Griggs A."/>
            <person name="Gujja S."/>
            <person name="Heiman D."/>
            <person name="Hepburn T."/>
            <person name="Howarth C."/>
            <person name="Jen D."/>
            <person name="Larson L."/>
            <person name="Lewis B."/>
            <person name="Mehta T."/>
            <person name="Park D."/>
            <person name="Pearson M."/>
            <person name="Roberts A."/>
            <person name="Saif S."/>
            <person name="Shea T."/>
            <person name="Shenoy N."/>
            <person name="Sisk P."/>
            <person name="Stolte C."/>
            <person name="Sykes S."/>
            <person name="Walk T."/>
            <person name="White J."/>
            <person name="Yandava C."/>
            <person name="Klein B."/>
            <person name="McEwen J.G."/>
            <person name="Puccia R."/>
            <person name="Goldman G.H."/>
            <person name="Felipe M.S."/>
            <person name="Nino-Vega G."/>
            <person name="San-Blas G."/>
            <person name="Taylor J."/>
            <person name="Mendoza L."/>
            <person name="Galagan J."/>
            <person name="Nusbaum C."/>
            <person name="Birren B."/>
        </authorList>
    </citation>
    <scope>NUCLEOTIDE SEQUENCE</scope>
    <source>
        <strain evidence="1">G186AR</strain>
    </source>
</reference>
<evidence type="ECO:0000313" key="1">
    <source>
        <dbReference type="EMBL" id="EEH06959.1"/>
    </source>
</evidence>
<name>C0NPU9_AJECG</name>
<dbReference type="InterPro" id="IPR016035">
    <property type="entry name" value="Acyl_Trfase/lysoPLipase"/>
</dbReference>
<dbReference type="Proteomes" id="UP000001631">
    <property type="component" value="Unassembled WGS sequence"/>
</dbReference>
<dbReference type="RefSeq" id="XP_045287440.1">
    <property type="nucleotide sequence ID" value="XM_045432228.1"/>
</dbReference>
<dbReference type="EMBL" id="GG663368">
    <property type="protein sequence ID" value="EEH06959.1"/>
    <property type="molecule type" value="Genomic_DNA"/>
</dbReference>
<dbReference type="HOGENOM" id="CLU_743878_0_0_1"/>
<evidence type="ECO:0008006" key="3">
    <source>
        <dbReference type="Google" id="ProtNLM"/>
    </source>
</evidence>